<dbReference type="AlphaFoldDB" id="A0A8J7MCR0"/>
<evidence type="ECO:0000313" key="2">
    <source>
        <dbReference type="EMBL" id="MBK1790126.1"/>
    </source>
</evidence>
<keyword evidence="1" id="KW-0808">Transferase</keyword>
<dbReference type="GO" id="GO:0016117">
    <property type="term" value="P:carotenoid biosynthetic process"/>
    <property type="evidence" value="ECO:0007669"/>
    <property type="project" value="UniProtKB-ARBA"/>
</dbReference>
<dbReference type="Gene3D" id="1.10.600.10">
    <property type="entry name" value="Farnesyl Diphosphate Synthase"/>
    <property type="match status" value="1"/>
</dbReference>
<dbReference type="PANTHER" id="PTHR31480">
    <property type="entry name" value="BIFUNCTIONAL LYCOPENE CYCLASE/PHYTOENE SYNTHASE"/>
    <property type="match status" value="1"/>
</dbReference>
<reference evidence="2" key="1">
    <citation type="submission" date="2021-01" db="EMBL/GenBank/DDBJ databases">
        <title>Modified the classification status of verrucomicrobia.</title>
        <authorList>
            <person name="Feng X."/>
        </authorList>
    </citation>
    <scope>NUCLEOTIDE SEQUENCE</scope>
    <source>
        <strain evidence="2">_KCTC 22039</strain>
    </source>
</reference>
<dbReference type="InterPro" id="IPR019845">
    <property type="entry name" value="Squalene/phytoene_synthase_CS"/>
</dbReference>
<proteinExistence type="predicted"/>
<dbReference type="EMBL" id="JAENIM010000016">
    <property type="protein sequence ID" value="MBK1790126.1"/>
    <property type="molecule type" value="Genomic_DNA"/>
</dbReference>
<dbReference type="SFLD" id="SFLDG01212">
    <property type="entry name" value="Phytoene_synthase_like"/>
    <property type="match status" value="1"/>
</dbReference>
<dbReference type="CDD" id="cd00683">
    <property type="entry name" value="Trans_IPPS_HH"/>
    <property type="match status" value="1"/>
</dbReference>
<dbReference type="SFLD" id="SFLDS00005">
    <property type="entry name" value="Isoprenoid_Synthase_Type_I"/>
    <property type="match status" value="1"/>
</dbReference>
<sequence>MSEVDNITQKAKSNLAFAFICLPRKRREDMVKFYAFCRVIDDLADSHELTIEEKQTGFARWKDGLANGFKKADAVEQAVIELQADYDIPTELFLEIIAGCESDLQPQRFETWDDLSQYTYKVACAVGLISIRIFGCVHEQSEKYAIALGHALQLTNILRDVGEDLENEDRIYLPLAELEAFGYTEQDLRNRIYDHRFVAAMDHLAERAEGFYRESLDSMHPVDHKALKSAEAMSGIYHAILEKMRDDKFRVFEKRYKLSKLRKILILIASMMTHSNQYR</sequence>
<dbReference type="SUPFAM" id="SSF48576">
    <property type="entry name" value="Terpenoid synthases"/>
    <property type="match status" value="1"/>
</dbReference>
<dbReference type="SFLD" id="SFLDG01018">
    <property type="entry name" value="Squalene/Phytoene_Synthase_Lik"/>
    <property type="match status" value="1"/>
</dbReference>
<protein>
    <submittedName>
        <fullName evidence="2">Squalene/phytoene synthase family protein</fullName>
    </submittedName>
</protein>
<dbReference type="PROSITE" id="PS01045">
    <property type="entry name" value="SQUALEN_PHYTOEN_SYN_2"/>
    <property type="match status" value="1"/>
</dbReference>
<organism evidence="2 3">
    <name type="scientific">Persicirhabdus sediminis</name>
    <dbReference type="NCBI Taxonomy" id="454144"/>
    <lineage>
        <taxon>Bacteria</taxon>
        <taxon>Pseudomonadati</taxon>
        <taxon>Verrucomicrobiota</taxon>
        <taxon>Verrucomicrobiia</taxon>
        <taxon>Verrucomicrobiales</taxon>
        <taxon>Verrucomicrobiaceae</taxon>
        <taxon>Persicirhabdus</taxon>
    </lineage>
</organism>
<dbReference type="GO" id="GO:0051996">
    <property type="term" value="F:squalene synthase [NAD(P)H] activity"/>
    <property type="evidence" value="ECO:0007669"/>
    <property type="project" value="InterPro"/>
</dbReference>
<accession>A0A8J7MCR0</accession>
<dbReference type="InterPro" id="IPR044843">
    <property type="entry name" value="Trans_IPPS_bact-type"/>
</dbReference>
<dbReference type="Proteomes" id="UP000624703">
    <property type="component" value="Unassembled WGS sequence"/>
</dbReference>
<gene>
    <name evidence="2" type="ORF">JIN82_03030</name>
</gene>
<dbReference type="GO" id="GO:0004311">
    <property type="term" value="F:geranylgeranyl diphosphate synthase activity"/>
    <property type="evidence" value="ECO:0007669"/>
    <property type="project" value="InterPro"/>
</dbReference>
<keyword evidence="3" id="KW-1185">Reference proteome</keyword>
<dbReference type="InterPro" id="IPR033904">
    <property type="entry name" value="Trans_IPPS_HH"/>
</dbReference>
<dbReference type="InterPro" id="IPR002060">
    <property type="entry name" value="Squ/phyt_synthse"/>
</dbReference>
<comment type="caution">
    <text evidence="2">The sequence shown here is derived from an EMBL/GenBank/DDBJ whole genome shotgun (WGS) entry which is preliminary data.</text>
</comment>
<dbReference type="Pfam" id="PF00494">
    <property type="entry name" value="SQS_PSY"/>
    <property type="match status" value="1"/>
</dbReference>
<name>A0A8J7MCR0_9BACT</name>
<dbReference type="RefSeq" id="WP_200310165.1">
    <property type="nucleotide sequence ID" value="NZ_JAENIM010000016.1"/>
</dbReference>
<dbReference type="InterPro" id="IPR008949">
    <property type="entry name" value="Isoprenoid_synthase_dom_sf"/>
</dbReference>
<evidence type="ECO:0000256" key="1">
    <source>
        <dbReference type="ARBA" id="ARBA00022679"/>
    </source>
</evidence>
<evidence type="ECO:0000313" key="3">
    <source>
        <dbReference type="Proteomes" id="UP000624703"/>
    </source>
</evidence>